<dbReference type="AlphaFoldDB" id="A0AAV8V059"/>
<evidence type="ECO:0000313" key="2">
    <source>
        <dbReference type="EMBL" id="KAJ8906727.1"/>
    </source>
</evidence>
<evidence type="ECO:0000313" key="3">
    <source>
        <dbReference type="Proteomes" id="UP001157974"/>
    </source>
</evidence>
<evidence type="ECO:0000256" key="1">
    <source>
        <dbReference type="SAM" id="SignalP"/>
    </source>
</evidence>
<proteinExistence type="predicted"/>
<dbReference type="EMBL" id="JAMWBK010000003">
    <property type="protein sequence ID" value="KAJ8906727.1"/>
    <property type="molecule type" value="Genomic_DNA"/>
</dbReference>
<gene>
    <name evidence="2" type="ORF">NDN08_003216</name>
</gene>
<dbReference type="Proteomes" id="UP001157974">
    <property type="component" value="Unassembled WGS sequence"/>
</dbReference>
<organism evidence="2 3">
    <name type="scientific">Rhodosorus marinus</name>
    <dbReference type="NCBI Taxonomy" id="101924"/>
    <lineage>
        <taxon>Eukaryota</taxon>
        <taxon>Rhodophyta</taxon>
        <taxon>Stylonematophyceae</taxon>
        <taxon>Stylonematales</taxon>
        <taxon>Stylonemataceae</taxon>
        <taxon>Rhodosorus</taxon>
    </lineage>
</organism>
<keyword evidence="1" id="KW-0732">Signal</keyword>
<feature type="chain" id="PRO_5043765242" evidence="1">
    <location>
        <begin position="17"/>
        <end position="126"/>
    </location>
</feature>
<keyword evidence="3" id="KW-1185">Reference proteome</keyword>
<protein>
    <submittedName>
        <fullName evidence="2">Uncharacterized protein</fullName>
    </submittedName>
</protein>
<accession>A0AAV8V059</accession>
<reference evidence="2 3" key="1">
    <citation type="journal article" date="2023" name="Nat. Commun.">
        <title>Origin of minicircular mitochondrial genomes in red algae.</title>
        <authorList>
            <person name="Lee Y."/>
            <person name="Cho C.H."/>
            <person name="Lee Y.M."/>
            <person name="Park S.I."/>
            <person name="Yang J.H."/>
            <person name="West J.A."/>
            <person name="Bhattacharya D."/>
            <person name="Yoon H.S."/>
        </authorList>
    </citation>
    <scope>NUCLEOTIDE SEQUENCE [LARGE SCALE GENOMIC DNA]</scope>
    <source>
        <strain evidence="2 3">CCMP1338</strain>
        <tissue evidence="2">Whole cell</tissue>
    </source>
</reference>
<comment type="caution">
    <text evidence="2">The sequence shown here is derived from an EMBL/GenBank/DDBJ whole genome shotgun (WGS) entry which is preliminary data.</text>
</comment>
<name>A0AAV8V059_9RHOD</name>
<sequence length="126" mass="14211">MNFLVVIVLTFLGVCSYDLKASDLDKYSLDRLLRLEKELQRTLSDKAKQVTELKLDVERLTAAKSSREQGIELVRSMVEEYEVHKHTLQDLNSKIEETSASCDASSETLRVLEGDVMMARPADCSA</sequence>
<feature type="signal peptide" evidence="1">
    <location>
        <begin position="1"/>
        <end position="16"/>
    </location>
</feature>